<proteinExistence type="predicted"/>
<name>A0A926Z3X6_9CYAN</name>
<dbReference type="PANTHER" id="PTHR41317:SF1">
    <property type="entry name" value="PD-(D_E)XK NUCLEASE FAMILY TRANSPOSASE"/>
    <property type="match status" value="1"/>
</dbReference>
<sequence length="293" mass="33681">MRFINPKTDYAFKKIFGSEQSHDILISFLNAMLYEGNDTIIEIEILNPHLTPRIRGYKDTYLDIKATISDRDRQNSTVIIEMQVLNVEGFEKRILYNAAKTYTNQLAIGDEYSDLQPVIALTIADFEMFPELDQLISRFILKEKTYLTDYPIYDIELVFIELPKFQKQLVELETLADKWLYFLKTARKLESVPPSMESVPEIKQAFAIANQANLSSEEIDELEHQEIFIQDQRNVVKKALNQGIELGIEQGIEQGKLETQLAIAQQLLDVLDDAAISRTTGLSIEQIARLRSL</sequence>
<dbReference type="EMBL" id="JACJPY010000001">
    <property type="protein sequence ID" value="MBD2148626.1"/>
    <property type="molecule type" value="Genomic_DNA"/>
</dbReference>
<dbReference type="RefSeq" id="WP_190348964.1">
    <property type="nucleotide sequence ID" value="NZ_JACJPY010000001.1"/>
</dbReference>
<keyword evidence="2" id="KW-1185">Reference proteome</keyword>
<dbReference type="AlphaFoldDB" id="A0A926Z3X6"/>
<dbReference type="NCBIfam" id="TIGR01784">
    <property type="entry name" value="T_den_put_tspse"/>
    <property type="match status" value="1"/>
</dbReference>
<dbReference type="PANTHER" id="PTHR41317">
    <property type="entry name" value="PD-(D_E)XK NUCLEASE FAMILY TRANSPOSASE"/>
    <property type="match status" value="1"/>
</dbReference>
<accession>A0A926Z3X6</accession>
<dbReference type="Pfam" id="PF12784">
    <property type="entry name" value="PDDEXK_2"/>
    <property type="match status" value="1"/>
</dbReference>
<comment type="caution">
    <text evidence="1">The sequence shown here is derived from an EMBL/GenBank/DDBJ whole genome shotgun (WGS) entry which is preliminary data.</text>
</comment>
<reference evidence="1" key="1">
    <citation type="journal article" date="2015" name="ISME J.">
        <title>Draft Genome Sequence of Streptomyces incarnatus NRRL8089, which Produces the Nucleoside Antibiotic Sinefungin.</title>
        <authorList>
            <person name="Oshima K."/>
            <person name="Hattori M."/>
            <person name="Shimizu H."/>
            <person name="Fukuda K."/>
            <person name="Nemoto M."/>
            <person name="Inagaki K."/>
            <person name="Tamura T."/>
        </authorList>
    </citation>
    <scope>NUCLEOTIDE SEQUENCE</scope>
    <source>
        <strain evidence="1">FACHB-1277</strain>
    </source>
</reference>
<dbReference type="InterPro" id="IPR010106">
    <property type="entry name" value="RpnA"/>
</dbReference>
<protein>
    <submittedName>
        <fullName evidence="1">Rpn family recombination-promoting nuclease/putative transposase</fullName>
    </submittedName>
</protein>
<evidence type="ECO:0000313" key="1">
    <source>
        <dbReference type="EMBL" id="MBD2148626.1"/>
    </source>
</evidence>
<reference evidence="1" key="2">
    <citation type="submission" date="2020-08" db="EMBL/GenBank/DDBJ databases">
        <authorList>
            <person name="Chen M."/>
            <person name="Teng W."/>
            <person name="Zhao L."/>
            <person name="Hu C."/>
            <person name="Zhou Y."/>
            <person name="Han B."/>
            <person name="Song L."/>
            <person name="Shu W."/>
        </authorList>
    </citation>
    <scope>NUCLEOTIDE SEQUENCE</scope>
    <source>
        <strain evidence="1">FACHB-1277</strain>
    </source>
</reference>
<dbReference type="Proteomes" id="UP000631421">
    <property type="component" value="Unassembled WGS sequence"/>
</dbReference>
<evidence type="ECO:0000313" key="2">
    <source>
        <dbReference type="Proteomes" id="UP000631421"/>
    </source>
</evidence>
<organism evidence="1 2">
    <name type="scientific">Pseudanabaena cinerea FACHB-1277</name>
    <dbReference type="NCBI Taxonomy" id="2949581"/>
    <lineage>
        <taxon>Bacteria</taxon>
        <taxon>Bacillati</taxon>
        <taxon>Cyanobacteriota</taxon>
        <taxon>Cyanophyceae</taxon>
        <taxon>Pseudanabaenales</taxon>
        <taxon>Pseudanabaenaceae</taxon>
        <taxon>Pseudanabaena</taxon>
        <taxon>Pseudanabaena cinerea</taxon>
    </lineage>
</organism>
<gene>
    <name evidence="1" type="ORF">H6F44_00560</name>
</gene>